<keyword evidence="2" id="KW-0813">Transport</keyword>
<feature type="non-terminal residue" evidence="8">
    <location>
        <position position="254"/>
    </location>
</feature>
<gene>
    <name evidence="8" type="primary">LOC118761754</name>
</gene>
<evidence type="ECO:0000256" key="6">
    <source>
        <dbReference type="SAM" id="Phobius"/>
    </source>
</evidence>
<organism evidence="7 8">
    <name type="scientific">Octopus sinensis</name>
    <name type="common">East Asian common octopus</name>
    <dbReference type="NCBI Taxonomy" id="2607531"/>
    <lineage>
        <taxon>Eukaryota</taxon>
        <taxon>Metazoa</taxon>
        <taxon>Spiralia</taxon>
        <taxon>Lophotrochozoa</taxon>
        <taxon>Mollusca</taxon>
        <taxon>Cephalopoda</taxon>
        <taxon>Coleoidea</taxon>
        <taxon>Octopodiformes</taxon>
        <taxon>Octopoda</taxon>
        <taxon>Incirrata</taxon>
        <taxon>Octopodidae</taxon>
        <taxon>Octopus</taxon>
    </lineage>
</organism>
<keyword evidence="3 6" id="KW-0812">Transmembrane</keyword>
<comment type="subcellular location">
    <subcellularLocation>
        <location evidence="1">Membrane</location>
        <topology evidence="1">Multi-pass membrane protein</topology>
    </subcellularLocation>
</comment>
<protein>
    <submittedName>
        <fullName evidence="8">MFS-type transporter SLC18B1-like</fullName>
    </submittedName>
</protein>
<dbReference type="InterPro" id="IPR011701">
    <property type="entry name" value="MFS"/>
</dbReference>
<evidence type="ECO:0000256" key="2">
    <source>
        <dbReference type="ARBA" id="ARBA00022448"/>
    </source>
</evidence>
<evidence type="ECO:0000313" key="8">
    <source>
        <dbReference type="RefSeq" id="XP_036355795.1"/>
    </source>
</evidence>
<evidence type="ECO:0000313" key="7">
    <source>
        <dbReference type="Proteomes" id="UP000515154"/>
    </source>
</evidence>
<dbReference type="SUPFAM" id="SSF103473">
    <property type="entry name" value="MFS general substrate transporter"/>
    <property type="match status" value="1"/>
</dbReference>
<feature type="transmembrane region" description="Helical" evidence="6">
    <location>
        <begin position="202"/>
        <end position="224"/>
    </location>
</feature>
<dbReference type="Pfam" id="PF07690">
    <property type="entry name" value="MFS_1"/>
    <property type="match status" value="1"/>
</dbReference>
<dbReference type="GO" id="GO:0022857">
    <property type="term" value="F:transmembrane transporter activity"/>
    <property type="evidence" value="ECO:0007669"/>
    <property type="project" value="InterPro"/>
</dbReference>
<dbReference type="Gene3D" id="1.20.1250.20">
    <property type="entry name" value="MFS general substrate transporter like domains"/>
    <property type="match status" value="1"/>
</dbReference>
<reference evidence="8" key="1">
    <citation type="submission" date="2025-08" db="UniProtKB">
        <authorList>
            <consortium name="RefSeq"/>
        </authorList>
    </citation>
    <scope>IDENTIFICATION</scope>
</reference>
<sequence>MSVDNSSAGMSVCVLYVCRQLPGVRRCDRGRLSGRLHVRLRDVFVAMLMAVLVLVFVVVPELGSQLAFVFVVEVVPAVRPTRCQLQRNNYAHAKLRGINNTLMSLLFGVYPFMNVLAPQMVKRMVYHFELKRIIYVAIGFSAINTIFFGFLEYIPKQGSYNMVFLILSFIVRAFESLSCGTINTAVMIFYTTEFPDDFSCLFGLFMAVTGLGYSTSPLFGGILYDLGGFDLPYLIYGTQLAICLPCDIYLLRSS</sequence>
<feature type="transmembrane region" description="Helical" evidence="6">
    <location>
        <begin position="163"/>
        <end position="190"/>
    </location>
</feature>
<keyword evidence="4 6" id="KW-1133">Transmembrane helix</keyword>
<keyword evidence="5 6" id="KW-0472">Membrane</keyword>
<dbReference type="AlphaFoldDB" id="A0A7E6ELF0"/>
<feature type="transmembrane region" description="Helical" evidence="6">
    <location>
        <begin position="102"/>
        <end position="121"/>
    </location>
</feature>
<feature type="transmembrane region" description="Helical" evidence="6">
    <location>
        <begin position="40"/>
        <end position="59"/>
    </location>
</feature>
<evidence type="ECO:0000256" key="1">
    <source>
        <dbReference type="ARBA" id="ARBA00004141"/>
    </source>
</evidence>
<dbReference type="GO" id="GO:0016020">
    <property type="term" value="C:membrane"/>
    <property type="evidence" value="ECO:0007669"/>
    <property type="project" value="UniProtKB-SubCell"/>
</dbReference>
<dbReference type="InterPro" id="IPR036259">
    <property type="entry name" value="MFS_trans_sf"/>
</dbReference>
<accession>A0A7E6ELF0</accession>
<keyword evidence="7" id="KW-1185">Reference proteome</keyword>
<evidence type="ECO:0000256" key="5">
    <source>
        <dbReference type="ARBA" id="ARBA00023136"/>
    </source>
</evidence>
<dbReference type="KEGG" id="osn:118761754"/>
<evidence type="ECO:0000256" key="4">
    <source>
        <dbReference type="ARBA" id="ARBA00022989"/>
    </source>
</evidence>
<dbReference type="PANTHER" id="PTHR23506:SF26">
    <property type="entry name" value="MFS-TYPE TRANSPORTER SLC18B1"/>
    <property type="match status" value="1"/>
</dbReference>
<dbReference type="Proteomes" id="UP000515154">
    <property type="component" value="Unplaced"/>
</dbReference>
<name>A0A7E6ELF0_9MOLL</name>
<feature type="transmembrane region" description="Helical" evidence="6">
    <location>
        <begin position="133"/>
        <end position="151"/>
    </location>
</feature>
<proteinExistence type="predicted"/>
<dbReference type="InterPro" id="IPR050930">
    <property type="entry name" value="MFS_Vesicular_Transporter"/>
</dbReference>
<dbReference type="PANTHER" id="PTHR23506">
    <property type="entry name" value="GH10249P"/>
    <property type="match status" value="1"/>
</dbReference>
<evidence type="ECO:0000256" key="3">
    <source>
        <dbReference type="ARBA" id="ARBA00022692"/>
    </source>
</evidence>
<dbReference type="RefSeq" id="XP_036355795.1">
    <property type="nucleotide sequence ID" value="XM_036499902.1"/>
</dbReference>